<dbReference type="AlphaFoldDB" id="A0A7S1SGU6"/>
<dbReference type="InterPro" id="IPR007014">
    <property type="entry name" value="FUN14"/>
</dbReference>
<evidence type="ECO:0000313" key="7">
    <source>
        <dbReference type="EMBL" id="CAD9197888.1"/>
    </source>
</evidence>
<dbReference type="Pfam" id="PF04930">
    <property type="entry name" value="FUN14"/>
    <property type="match status" value="1"/>
</dbReference>
<protein>
    <submittedName>
        <fullName evidence="7">Uncharacterized protein</fullName>
    </submittedName>
</protein>
<evidence type="ECO:0000256" key="4">
    <source>
        <dbReference type="ARBA" id="ARBA00022989"/>
    </source>
</evidence>
<name>A0A7S1SGU6_9CHLO</name>
<evidence type="ECO:0000256" key="5">
    <source>
        <dbReference type="ARBA" id="ARBA00023136"/>
    </source>
</evidence>
<dbReference type="EMBL" id="HBGG01000214">
    <property type="protein sequence ID" value="CAD9197888.1"/>
    <property type="molecule type" value="Transcribed_RNA"/>
</dbReference>
<dbReference type="GO" id="GO:0016020">
    <property type="term" value="C:membrane"/>
    <property type="evidence" value="ECO:0007669"/>
    <property type="project" value="UniProtKB-SubCell"/>
</dbReference>
<keyword evidence="5 6" id="KW-0472">Membrane</keyword>
<keyword evidence="4 6" id="KW-1133">Transmembrane helix</keyword>
<reference evidence="7" key="1">
    <citation type="submission" date="2021-01" db="EMBL/GenBank/DDBJ databases">
        <authorList>
            <person name="Corre E."/>
            <person name="Pelletier E."/>
            <person name="Niang G."/>
            <person name="Scheremetjew M."/>
            <person name="Finn R."/>
            <person name="Kale V."/>
            <person name="Holt S."/>
            <person name="Cochrane G."/>
            <person name="Meng A."/>
            <person name="Brown T."/>
            <person name="Cohen L."/>
        </authorList>
    </citation>
    <scope>NUCLEOTIDE SEQUENCE</scope>
    <source>
        <strain evidence="7">PLY429</strain>
    </source>
</reference>
<accession>A0A7S1SGU6</accession>
<feature type="transmembrane region" description="Helical" evidence="6">
    <location>
        <begin position="93"/>
        <end position="116"/>
    </location>
</feature>
<gene>
    <name evidence="7" type="ORF">TCHU04912_LOCUS121</name>
</gene>
<keyword evidence="3 6" id="KW-0812">Transmembrane</keyword>
<evidence type="ECO:0000256" key="2">
    <source>
        <dbReference type="ARBA" id="ARBA00009160"/>
    </source>
</evidence>
<feature type="transmembrane region" description="Helical" evidence="6">
    <location>
        <begin position="69"/>
        <end position="87"/>
    </location>
</feature>
<comment type="similarity">
    <text evidence="2">Belongs to the FUN14 family.</text>
</comment>
<sequence>MADLNINPAIKNFFRFPSASGQDAAERGQSSGLRDNLLGAGSDEPPIITERPPAEAEGGNGFLRGCKTAAWTFVLYAIIGAVVAILIKSMTVVLAITVIVLFILIQILTASGMVAVNWSQVGAKLMSSVDRDGDGRFGWGDAKAWVWDFVTFVTSRGIPACAGLAVGAYLGFRFTS</sequence>
<evidence type="ECO:0000256" key="6">
    <source>
        <dbReference type="SAM" id="Phobius"/>
    </source>
</evidence>
<proteinExistence type="inferred from homology"/>
<organism evidence="7">
    <name type="scientific">Tetraselmis chuii</name>
    <dbReference type="NCBI Taxonomy" id="63592"/>
    <lineage>
        <taxon>Eukaryota</taxon>
        <taxon>Viridiplantae</taxon>
        <taxon>Chlorophyta</taxon>
        <taxon>core chlorophytes</taxon>
        <taxon>Chlorodendrophyceae</taxon>
        <taxon>Chlorodendrales</taxon>
        <taxon>Chlorodendraceae</taxon>
        <taxon>Tetraselmis</taxon>
    </lineage>
</organism>
<evidence type="ECO:0000256" key="1">
    <source>
        <dbReference type="ARBA" id="ARBA00004370"/>
    </source>
</evidence>
<evidence type="ECO:0000256" key="3">
    <source>
        <dbReference type="ARBA" id="ARBA00022692"/>
    </source>
</evidence>
<comment type="subcellular location">
    <subcellularLocation>
        <location evidence="1">Membrane</location>
    </subcellularLocation>
</comment>